<comment type="caution">
    <text evidence="3">The sequence shown here is derived from an EMBL/GenBank/DDBJ whole genome shotgun (WGS) entry which is preliminary data.</text>
</comment>
<sequence>MPAGAHLRSVTVVECDGITHIDARRAHGLRSFHFSSARFPTYDIAATASLDDLCISLRGQNCNPLGHWIQTLPDLASLTVLTICSIALRRVYALECFGSATSLTKLSYLPSLRELQLIMLEMDHTNLAFMYVFLRRCRCPQLERLFVQLPSNSHDIFMDDSFEVAEEDEPDEELYEDDASNEEEDVPDEELSDGYEAEEKILLEEPPEEYMLKEWLYWTYVYEEDRPEENVAKDEQFEEDVLENEQSEEDVPEDEQSEEDVPLYGLNNLILVKLMKFKGHYFEMRLVSFLLRRATVLQKLILVSPPVGMGNYMEAFGEEPLDTSCFLETILNFEKASPDAQIVLGDSDTAAIQPVHSDVL</sequence>
<dbReference type="OrthoDB" id="695939at2759"/>
<protein>
    <recommendedName>
        <fullName evidence="2">FBD domain-containing protein</fullName>
    </recommendedName>
</protein>
<dbReference type="Proteomes" id="UP000823388">
    <property type="component" value="Chromosome 5N"/>
</dbReference>
<accession>A0A8T0S7U2</accession>
<feature type="domain" description="FBD" evidence="2">
    <location>
        <begin position="260"/>
        <end position="302"/>
    </location>
</feature>
<organism evidence="3 4">
    <name type="scientific">Panicum virgatum</name>
    <name type="common">Blackwell switchgrass</name>
    <dbReference type="NCBI Taxonomy" id="38727"/>
    <lineage>
        <taxon>Eukaryota</taxon>
        <taxon>Viridiplantae</taxon>
        <taxon>Streptophyta</taxon>
        <taxon>Embryophyta</taxon>
        <taxon>Tracheophyta</taxon>
        <taxon>Spermatophyta</taxon>
        <taxon>Magnoliopsida</taxon>
        <taxon>Liliopsida</taxon>
        <taxon>Poales</taxon>
        <taxon>Poaceae</taxon>
        <taxon>PACMAD clade</taxon>
        <taxon>Panicoideae</taxon>
        <taxon>Panicodae</taxon>
        <taxon>Paniceae</taxon>
        <taxon>Panicinae</taxon>
        <taxon>Panicum</taxon>
        <taxon>Panicum sect. Hiantes</taxon>
    </lineage>
</organism>
<reference evidence="3 4" key="1">
    <citation type="submission" date="2020-05" db="EMBL/GenBank/DDBJ databases">
        <title>WGS assembly of Panicum virgatum.</title>
        <authorList>
            <person name="Lovell J.T."/>
            <person name="Jenkins J."/>
            <person name="Shu S."/>
            <person name="Juenger T.E."/>
            <person name="Schmutz J."/>
        </authorList>
    </citation>
    <scope>NUCLEOTIDE SEQUENCE</scope>
    <source>
        <strain evidence="3">AP13</strain>
        <strain evidence="4">cv. AP13</strain>
    </source>
</reference>
<feature type="region of interest" description="Disordered" evidence="1">
    <location>
        <begin position="165"/>
        <end position="193"/>
    </location>
</feature>
<dbReference type="EMBL" id="CM029046">
    <property type="protein sequence ID" value="KAG2593674.1"/>
    <property type="molecule type" value="Genomic_DNA"/>
</dbReference>
<evidence type="ECO:0000256" key="1">
    <source>
        <dbReference type="SAM" id="MobiDB-lite"/>
    </source>
</evidence>
<dbReference type="EMBL" id="CM029046">
    <property type="protein sequence ID" value="KAG2593675.1"/>
    <property type="molecule type" value="Genomic_DNA"/>
</dbReference>
<gene>
    <name evidence="3" type="ORF">PVAP13_5NG012563</name>
</gene>
<dbReference type="InterPro" id="IPR006566">
    <property type="entry name" value="FBD"/>
</dbReference>
<evidence type="ECO:0000259" key="2">
    <source>
        <dbReference type="Pfam" id="PF08387"/>
    </source>
</evidence>
<dbReference type="PANTHER" id="PTHR34145:SF65">
    <property type="entry name" value="FBD DOMAIN-CONTAINING PROTEIN"/>
    <property type="match status" value="1"/>
</dbReference>
<dbReference type="Pfam" id="PF08387">
    <property type="entry name" value="FBD"/>
    <property type="match status" value="1"/>
</dbReference>
<name>A0A8T0S7U2_PANVG</name>
<feature type="region of interest" description="Disordered" evidence="1">
    <location>
        <begin position="229"/>
        <end position="260"/>
    </location>
</feature>
<keyword evidence="4" id="KW-1185">Reference proteome</keyword>
<feature type="compositionally biased region" description="Acidic residues" evidence="1">
    <location>
        <begin position="236"/>
        <end position="260"/>
    </location>
</feature>
<dbReference type="EMBL" id="CM029046">
    <property type="protein sequence ID" value="KAG2593673.1"/>
    <property type="molecule type" value="Genomic_DNA"/>
</dbReference>
<evidence type="ECO:0000313" key="4">
    <source>
        <dbReference type="Proteomes" id="UP000823388"/>
    </source>
</evidence>
<evidence type="ECO:0000313" key="3">
    <source>
        <dbReference type="EMBL" id="KAG2593674.1"/>
    </source>
</evidence>
<proteinExistence type="predicted"/>
<dbReference type="PANTHER" id="PTHR34145">
    <property type="entry name" value="OS02G0105600 PROTEIN"/>
    <property type="match status" value="1"/>
</dbReference>
<dbReference type="AlphaFoldDB" id="A0A8T0S7U2"/>
<dbReference type="InterPro" id="IPR053772">
    <property type="entry name" value="At1g61320/At1g61330-like"/>
</dbReference>